<evidence type="ECO:0000313" key="2">
    <source>
        <dbReference type="EMBL" id="OJI91495.1"/>
    </source>
</evidence>
<reference evidence="3" key="1">
    <citation type="journal article" date="2017" name="Genome Biol.">
        <title>Comparative genomics reveals high biological diversity and specific adaptations in the industrially and medically important fungal genus Aspergillus.</title>
        <authorList>
            <person name="de Vries R.P."/>
            <person name="Riley R."/>
            <person name="Wiebenga A."/>
            <person name="Aguilar-Osorio G."/>
            <person name="Amillis S."/>
            <person name="Uchima C.A."/>
            <person name="Anderluh G."/>
            <person name="Asadollahi M."/>
            <person name="Askin M."/>
            <person name="Barry K."/>
            <person name="Battaglia E."/>
            <person name="Bayram O."/>
            <person name="Benocci T."/>
            <person name="Braus-Stromeyer S.A."/>
            <person name="Caldana C."/>
            <person name="Canovas D."/>
            <person name="Cerqueira G.C."/>
            <person name="Chen F."/>
            <person name="Chen W."/>
            <person name="Choi C."/>
            <person name="Clum A."/>
            <person name="Dos Santos R.A."/>
            <person name="Damasio A.R."/>
            <person name="Diallinas G."/>
            <person name="Emri T."/>
            <person name="Fekete E."/>
            <person name="Flipphi M."/>
            <person name="Freyberg S."/>
            <person name="Gallo A."/>
            <person name="Gournas C."/>
            <person name="Habgood R."/>
            <person name="Hainaut M."/>
            <person name="Harispe M.L."/>
            <person name="Henrissat B."/>
            <person name="Hilden K.S."/>
            <person name="Hope R."/>
            <person name="Hossain A."/>
            <person name="Karabika E."/>
            <person name="Karaffa L."/>
            <person name="Karanyi Z."/>
            <person name="Krasevec N."/>
            <person name="Kuo A."/>
            <person name="Kusch H."/>
            <person name="LaButti K."/>
            <person name="Lagendijk E.L."/>
            <person name="Lapidus A."/>
            <person name="Levasseur A."/>
            <person name="Lindquist E."/>
            <person name="Lipzen A."/>
            <person name="Logrieco A.F."/>
            <person name="MacCabe A."/>
            <person name="Maekelae M.R."/>
            <person name="Malavazi I."/>
            <person name="Melin P."/>
            <person name="Meyer V."/>
            <person name="Mielnichuk N."/>
            <person name="Miskei M."/>
            <person name="Molnar A.P."/>
            <person name="Mule G."/>
            <person name="Ngan C.Y."/>
            <person name="Orejas M."/>
            <person name="Orosz E."/>
            <person name="Ouedraogo J.P."/>
            <person name="Overkamp K.M."/>
            <person name="Park H.-S."/>
            <person name="Perrone G."/>
            <person name="Piumi F."/>
            <person name="Punt P.J."/>
            <person name="Ram A.F."/>
            <person name="Ramon A."/>
            <person name="Rauscher S."/>
            <person name="Record E."/>
            <person name="Riano-Pachon D.M."/>
            <person name="Robert V."/>
            <person name="Roehrig J."/>
            <person name="Ruller R."/>
            <person name="Salamov A."/>
            <person name="Salih N.S."/>
            <person name="Samson R.A."/>
            <person name="Sandor E."/>
            <person name="Sanguinetti M."/>
            <person name="Schuetze T."/>
            <person name="Sepcic K."/>
            <person name="Shelest E."/>
            <person name="Sherlock G."/>
            <person name="Sophianopoulou V."/>
            <person name="Squina F.M."/>
            <person name="Sun H."/>
            <person name="Susca A."/>
            <person name="Todd R.B."/>
            <person name="Tsang A."/>
            <person name="Unkles S.E."/>
            <person name="van de Wiele N."/>
            <person name="van Rossen-Uffink D."/>
            <person name="Oliveira J.V."/>
            <person name="Vesth T.C."/>
            <person name="Visser J."/>
            <person name="Yu J.-H."/>
            <person name="Zhou M."/>
            <person name="Andersen M.R."/>
            <person name="Archer D.B."/>
            <person name="Baker S.E."/>
            <person name="Benoit I."/>
            <person name="Brakhage A.A."/>
            <person name="Braus G.H."/>
            <person name="Fischer R."/>
            <person name="Frisvad J.C."/>
            <person name="Goldman G.H."/>
            <person name="Houbraken J."/>
            <person name="Oakley B."/>
            <person name="Pocsi I."/>
            <person name="Scazzocchio C."/>
            <person name="Seiboth B."/>
            <person name="vanKuyk P.A."/>
            <person name="Wortman J."/>
            <person name="Dyer P.S."/>
            <person name="Grigoriev I.V."/>
        </authorList>
    </citation>
    <scope>NUCLEOTIDE SEQUENCE [LARGE SCALE GENOMIC DNA]</scope>
    <source>
        <strain evidence="3">CBS 134.48</strain>
    </source>
</reference>
<feature type="transmembrane region" description="Helical" evidence="1">
    <location>
        <begin position="56"/>
        <end position="85"/>
    </location>
</feature>
<keyword evidence="1" id="KW-0812">Transmembrane</keyword>
<proteinExistence type="predicted"/>
<accession>A0A1L9NQC3</accession>
<evidence type="ECO:0000313" key="3">
    <source>
        <dbReference type="Proteomes" id="UP000184304"/>
    </source>
</evidence>
<dbReference type="AlphaFoldDB" id="A0A1L9NQC3"/>
<keyword evidence="3" id="KW-1185">Reference proteome</keyword>
<evidence type="ECO:0000256" key="1">
    <source>
        <dbReference type="SAM" id="Phobius"/>
    </source>
</evidence>
<dbReference type="VEuPathDB" id="FungiDB:ASPTUDRAFT_310569"/>
<dbReference type="EMBL" id="KV878176">
    <property type="protein sequence ID" value="OJI91495.1"/>
    <property type="molecule type" value="Genomic_DNA"/>
</dbReference>
<feature type="transmembrane region" description="Helical" evidence="1">
    <location>
        <begin position="29"/>
        <end position="50"/>
    </location>
</feature>
<keyword evidence="1" id="KW-1133">Transmembrane helix</keyword>
<dbReference type="Proteomes" id="UP000184304">
    <property type="component" value="Unassembled WGS sequence"/>
</dbReference>
<organism evidence="2 3">
    <name type="scientific">Aspergillus tubingensis (strain CBS 134.48)</name>
    <dbReference type="NCBI Taxonomy" id="767770"/>
    <lineage>
        <taxon>Eukaryota</taxon>
        <taxon>Fungi</taxon>
        <taxon>Dikarya</taxon>
        <taxon>Ascomycota</taxon>
        <taxon>Pezizomycotina</taxon>
        <taxon>Eurotiomycetes</taxon>
        <taxon>Eurotiomycetidae</taxon>
        <taxon>Eurotiales</taxon>
        <taxon>Aspergillaceae</taxon>
        <taxon>Aspergillus</taxon>
        <taxon>Aspergillus subgen. Circumdati</taxon>
    </lineage>
</organism>
<keyword evidence="1" id="KW-0472">Membrane</keyword>
<sequence>MEQRRKWVNMGFLFFMCCSLHDRRTLVPFRLTIIVTDAGSFLLFFVVDWSKMEFNFISYFTCIAFLPFVLFIQPTIALVALACFFSCAVRSWLYILLGVGGFPFPVNILVV</sequence>
<gene>
    <name evidence="2" type="ORF">ASPTUDRAFT_310569</name>
</gene>
<protein>
    <submittedName>
        <fullName evidence="2">Uncharacterized protein</fullName>
    </submittedName>
</protein>
<name>A0A1L9NQC3_ASPTC</name>
<feature type="transmembrane region" description="Helical" evidence="1">
    <location>
        <begin position="92"/>
        <end position="110"/>
    </location>
</feature>